<sequence>MISILKNAVSAKAAAYLETMQESDGDAGRGGNNSDHQHNIIKSIVIKG</sequence>
<organism evidence="2 3">
    <name type="scientific">Undibacterium hunanense</name>
    <dbReference type="NCBI Taxonomy" id="2762292"/>
    <lineage>
        <taxon>Bacteria</taxon>
        <taxon>Pseudomonadati</taxon>
        <taxon>Pseudomonadota</taxon>
        <taxon>Betaproteobacteria</taxon>
        <taxon>Burkholderiales</taxon>
        <taxon>Oxalobacteraceae</taxon>
        <taxon>Undibacterium</taxon>
    </lineage>
</organism>
<evidence type="ECO:0000313" key="2">
    <source>
        <dbReference type="EMBL" id="MBC3920374.1"/>
    </source>
</evidence>
<feature type="region of interest" description="Disordered" evidence="1">
    <location>
        <begin position="21"/>
        <end position="48"/>
    </location>
</feature>
<dbReference type="Proteomes" id="UP000650424">
    <property type="component" value="Unassembled WGS sequence"/>
</dbReference>
<keyword evidence="3" id="KW-1185">Reference proteome</keyword>
<evidence type="ECO:0000256" key="1">
    <source>
        <dbReference type="SAM" id="MobiDB-lite"/>
    </source>
</evidence>
<gene>
    <name evidence="2" type="ORF">H8L32_23120</name>
</gene>
<dbReference type="RefSeq" id="WP_186949858.1">
    <property type="nucleotide sequence ID" value="NZ_JACOGF010000015.1"/>
</dbReference>
<name>A0ABR6ZWY1_9BURK</name>
<dbReference type="EMBL" id="JACOGF010000015">
    <property type="protein sequence ID" value="MBC3920374.1"/>
    <property type="molecule type" value="Genomic_DNA"/>
</dbReference>
<accession>A0ABR6ZWY1</accession>
<reference evidence="2 3" key="1">
    <citation type="submission" date="2020-08" db="EMBL/GenBank/DDBJ databases">
        <title>Novel species isolated from subtropical streams in China.</title>
        <authorList>
            <person name="Lu H."/>
        </authorList>
    </citation>
    <scope>NUCLEOTIDE SEQUENCE [LARGE SCALE GENOMIC DNA]</scope>
    <source>
        <strain evidence="2 3">CY18W</strain>
    </source>
</reference>
<protein>
    <submittedName>
        <fullName evidence="2">Uncharacterized protein</fullName>
    </submittedName>
</protein>
<comment type="caution">
    <text evidence="2">The sequence shown here is derived from an EMBL/GenBank/DDBJ whole genome shotgun (WGS) entry which is preliminary data.</text>
</comment>
<proteinExistence type="predicted"/>
<evidence type="ECO:0000313" key="3">
    <source>
        <dbReference type="Proteomes" id="UP000650424"/>
    </source>
</evidence>